<protein>
    <submittedName>
        <fullName evidence="2">Uncharacterized protein</fullName>
    </submittedName>
</protein>
<proteinExistence type="predicted"/>
<sequence>MQTSYTLDAWPPHGHPDNQDTHPQEIWRCPERGYRLIVPTKVAHNKFTSAPVLISIQAPRIGREGNDTGFWFTVSAAPSKGALFLRLRIFLTRNKDSDWRGRIIPDAILREQRIPSDLFSILKALPQDFTHLLDWTVEDLLDEAKALAEHHGRQHAILHPNHHISQ</sequence>
<name>A0ABT2WUT1_9RHOB</name>
<keyword evidence="3" id="KW-1185">Reference proteome</keyword>
<reference evidence="2 3" key="1">
    <citation type="submission" date="2022-10" db="EMBL/GenBank/DDBJ databases">
        <title>Ruegeria sp. nov., isolated from ocean surface water.</title>
        <authorList>
            <person name="He W."/>
            <person name="Wang L."/>
            <person name="Zhang D.-F."/>
        </authorList>
    </citation>
    <scope>NUCLEOTIDE SEQUENCE [LARGE SCALE GENOMIC DNA]</scope>
    <source>
        <strain evidence="2 3">WL0004</strain>
    </source>
</reference>
<evidence type="ECO:0000256" key="1">
    <source>
        <dbReference type="SAM" id="MobiDB-lite"/>
    </source>
</evidence>
<dbReference type="Proteomes" id="UP001321014">
    <property type="component" value="Unassembled WGS sequence"/>
</dbReference>
<dbReference type="EMBL" id="JAOVQN010000020">
    <property type="protein sequence ID" value="MCU9839669.1"/>
    <property type="molecule type" value="Genomic_DNA"/>
</dbReference>
<comment type="caution">
    <text evidence="2">The sequence shown here is derived from an EMBL/GenBank/DDBJ whole genome shotgun (WGS) entry which is preliminary data.</text>
</comment>
<evidence type="ECO:0000313" key="3">
    <source>
        <dbReference type="Proteomes" id="UP001321014"/>
    </source>
</evidence>
<dbReference type="RefSeq" id="WP_263389598.1">
    <property type="nucleotide sequence ID" value="NZ_JAOVQN010000020.1"/>
</dbReference>
<gene>
    <name evidence="2" type="ORF">OEZ49_17990</name>
</gene>
<evidence type="ECO:0000313" key="2">
    <source>
        <dbReference type="EMBL" id="MCU9839669.1"/>
    </source>
</evidence>
<feature type="region of interest" description="Disordered" evidence="1">
    <location>
        <begin position="1"/>
        <end position="22"/>
    </location>
</feature>
<accession>A0ABT2WUT1</accession>
<organism evidence="2 3">
    <name type="scientific">Ruegeria marisflavi</name>
    <dbReference type="NCBI Taxonomy" id="2984152"/>
    <lineage>
        <taxon>Bacteria</taxon>
        <taxon>Pseudomonadati</taxon>
        <taxon>Pseudomonadota</taxon>
        <taxon>Alphaproteobacteria</taxon>
        <taxon>Rhodobacterales</taxon>
        <taxon>Roseobacteraceae</taxon>
        <taxon>Ruegeria</taxon>
    </lineage>
</organism>